<evidence type="ECO:0000256" key="3">
    <source>
        <dbReference type="ARBA" id="ARBA00023015"/>
    </source>
</evidence>
<keyword evidence="9" id="KW-1185">Reference proteome</keyword>
<dbReference type="InterPro" id="IPR043000">
    <property type="entry name" value="CBX7"/>
</dbReference>
<organism evidence="8 9">
    <name type="scientific">Channa argus</name>
    <name type="common">Northern snakehead</name>
    <name type="synonym">Ophicephalus argus</name>
    <dbReference type="NCBI Taxonomy" id="215402"/>
    <lineage>
        <taxon>Eukaryota</taxon>
        <taxon>Metazoa</taxon>
        <taxon>Chordata</taxon>
        <taxon>Craniata</taxon>
        <taxon>Vertebrata</taxon>
        <taxon>Euteleostomi</taxon>
        <taxon>Actinopterygii</taxon>
        <taxon>Neopterygii</taxon>
        <taxon>Teleostei</taxon>
        <taxon>Neoteleostei</taxon>
        <taxon>Acanthomorphata</taxon>
        <taxon>Anabantaria</taxon>
        <taxon>Anabantiformes</taxon>
        <taxon>Channoidei</taxon>
        <taxon>Channidae</taxon>
        <taxon>Channa</taxon>
    </lineage>
</organism>
<dbReference type="Gene3D" id="2.40.50.40">
    <property type="match status" value="1"/>
</dbReference>
<keyword evidence="4" id="KW-0804">Transcription</keyword>
<name>A0A6G1QCU1_CHAAH</name>
<dbReference type="InterPro" id="IPR023780">
    <property type="entry name" value="Chromo_domain"/>
</dbReference>
<keyword evidence="3" id="KW-0805">Transcription regulation</keyword>
<dbReference type="InterPro" id="IPR017984">
    <property type="entry name" value="Chromo_dom_subgr"/>
</dbReference>
<dbReference type="GO" id="GO:0000122">
    <property type="term" value="P:negative regulation of transcription by RNA polymerase II"/>
    <property type="evidence" value="ECO:0007669"/>
    <property type="project" value="TreeGrafter"/>
</dbReference>
<evidence type="ECO:0000313" key="9">
    <source>
        <dbReference type="Proteomes" id="UP000503349"/>
    </source>
</evidence>
<feature type="domain" description="Chromo" evidence="7">
    <location>
        <begin position="11"/>
        <end position="69"/>
    </location>
</feature>
<dbReference type="Proteomes" id="UP000503349">
    <property type="component" value="Chromosome 15"/>
</dbReference>
<feature type="compositionally biased region" description="Basic residues" evidence="6">
    <location>
        <begin position="123"/>
        <end position="135"/>
    </location>
</feature>
<proteinExistence type="predicted"/>
<dbReference type="Pfam" id="PF00385">
    <property type="entry name" value="Chromo"/>
    <property type="match status" value="1"/>
</dbReference>
<evidence type="ECO:0000256" key="2">
    <source>
        <dbReference type="ARBA" id="ARBA00022491"/>
    </source>
</evidence>
<sequence>MELSSIGDQVFAVESITKKRVRKGNVEYLLKWQGWPPKYSTWEPEDNILDPRLVLAYEENQEKLRALAYRRKGLRPRRLVLRNIFGMDLRSAHKVVDKPLPRLRLSLTRSMSTDVDRGERYRRPGRRRTKQRLTKRGSSNKPIHPLRKKEEPMEEDWSGTSEEEKQETESTTEERHEGSLYGQSECSSPPLLERQDLEMEEEKADNDLTAAGTETWTDRPGSGTPAMTQNETFACDQTKNSATASVVGPGDAVTEGIRSDLDLDGGEEGMESGPECPRLERNNKTSVIVRVQRRREAAGDATANAISSSDKTKEEEASGDIPSVTTAKAEHPEKVIVTNVTINSQTVTFKEAKVAEGFFKGY</sequence>
<dbReference type="SMART" id="SM00298">
    <property type="entry name" value="CHROMO"/>
    <property type="match status" value="1"/>
</dbReference>
<reference evidence="9" key="2">
    <citation type="submission" date="2019-02" db="EMBL/GenBank/DDBJ databases">
        <title>Opniocepnalus argus Var Kimnra genome.</title>
        <authorList>
            <person name="Zhou C."/>
            <person name="Xiao S."/>
        </authorList>
    </citation>
    <scope>NUCLEOTIDE SEQUENCE [LARGE SCALE GENOMIC DNA]</scope>
</reference>
<evidence type="ECO:0000256" key="5">
    <source>
        <dbReference type="ARBA" id="ARBA00023242"/>
    </source>
</evidence>
<protein>
    <submittedName>
        <fullName evidence="8">Chromobox protein-like protein 7</fullName>
    </submittedName>
</protein>
<keyword evidence="5" id="KW-0539">Nucleus</keyword>
<evidence type="ECO:0000256" key="1">
    <source>
        <dbReference type="ARBA" id="ARBA00004123"/>
    </source>
</evidence>
<reference evidence="8 9" key="1">
    <citation type="submission" date="2019-02" db="EMBL/GenBank/DDBJ databases">
        <title>Opniocepnalus argus genome.</title>
        <authorList>
            <person name="Zhou C."/>
            <person name="Xiao S."/>
        </authorList>
    </citation>
    <scope>NUCLEOTIDE SEQUENCE [LARGE SCALE GENOMIC DNA]</scope>
    <source>
        <strain evidence="8">OARG1902GOOAL</strain>
        <tissue evidence="8">Muscle</tissue>
    </source>
</reference>
<dbReference type="PANTHER" id="PTHR47277:SF1">
    <property type="entry name" value="CHROMOBOX PROTEIN HOMOLOG 7"/>
    <property type="match status" value="1"/>
</dbReference>
<feature type="region of interest" description="Disordered" evidence="6">
    <location>
        <begin position="241"/>
        <end position="327"/>
    </location>
</feature>
<dbReference type="InterPro" id="IPR000953">
    <property type="entry name" value="Chromo/chromo_shadow_dom"/>
</dbReference>
<gene>
    <name evidence="8" type="ORF">EXN66_Car016158</name>
</gene>
<evidence type="ECO:0000256" key="6">
    <source>
        <dbReference type="SAM" id="MobiDB-lite"/>
    </source>
</evidence>
<dbReference type="PANTHER" id="PTHR47277">
    <property type="entry name" value="CHROMOBOX PROTEIN HOMOLOG 7"/>
    <property type="match status" value="1"/>
</dbReference>
<dbReference type="GO" id="GO:0035102">
    <property type="term" value="C:PRC1 complex"/>
    <property type="evidence" value="ECO:0007669"/>
    <property type="project" value="InterPro"/>
</dbReference>
<evidence type="ECO:0000313" key="8">
    <source>
        <dbReference type="EMBL" id="KAF3700471.1"/>
    </source>
</evidence>
<comment type="subcellular location">
    <subcellularLocation>
        <location evidence="1">Nucleus</location>
    </subcellularLocation>
</comment>
<keyword evidence="2" id="KW-0678">Repressor</keyword>
<dbReference type="InterPro" id="IPR016197">
    <property type="entry name" value="Chromo-like_dom_sf"/>
</dbReference>
<feature type="region of interest" description="Disordered" evidence="6">
    <location>
        <begin position="111"/>
        <end position="229"/>
    </location>
</feature>
<dbReference type="PRINTS" id="PR00504">
    <property type="entry name" value="CHROMODOMAIN"/>
</dbReference>
<evidence type="ECO:0000256" key="4">
    <source>
        <dbReference type="ARBA" id="ARBA00023163"/>
    </source>
</evidence>
<dbReference type="EMBL" id="CM015726">
    <property type="protein sequence ID" value="KAF3700471.1"/>
    <property type="molecule type" value="Genomic_DNA"/>
</dbReference>
<dbReference type="Pfam" id="PF17218">
    <property type="entry name" value="CBX7_C"/>
    <property type="match status" value="1"/>
</dbReference>
<dbReference type="CDD" id="cd18646">
    <property type="entry name" value="CD_Cbx7"/>
    <property type="match status" value="1"/>
</dbReference>
<accession>A0A6G1QCU1</accession>
<dbReference type="InterPro" id="IPR033773">
    <property type="entry name" value="CBX7_C"/>
</dbReference>
<dbReference type="InterPro" id="IPR023779">
    <property type="entry name" value="Chromodomain_CS"/>
</dbReference>
<dbReference type="FunFam" id="2.40.50.40:FF:000006">
    <property type="entry name" value="Chromobox protein homolog 7"/>
    <property type="match status" value="1"/>
</dbReference>
<evidence type="ECO:0000259" key="7">
    <source>
        <dbReference type="PROSITE" id="PS50013"/>
    </source>
</evidence>
<dbReference type="SUPFAM" id="SSF54160">
    <property type="entry name" value="Chromo domain-like"/>
    <property type="match status" value="1"/>
</dbReference>
<dbReference type="PROSITE" id="PS50013">
    <property type="entry name" value="CHROMO_2"/>
    <property type="match status" value="1"/>
</dbReference>
<dbReference type="AlphaFoldDB" id="A0A6G1QCU1"/>
<dbReference type="PROSITE" id="PS00598">
    <property type="entry name" value="CHROMO_1"/>
    <property type="match status" value="1"/>
</dbReference>